<feature type="transmembrane region" description="Helical" evidence="9">
    <location>
        <begin position="188"/>
        <end position="207"/>
    </location>
</feature>
<dbReference type="PANTHER" id="PTHR30472:SF25">
    <property type="entry name" value="ABC TRANSPORTER PERMEASE PROTEIN MJ0876-RELATED"/>
    <property type="match status" value="1"/>
</dbReference>
<accession>A0A502GE79</accession>
<proteinExistence type="inferred from homology"/>
<evidence type="ECO:0000256" key="8">
    <source>
        <dbReference type="SAM" id="MobiDB-lite"/>
    </source>
</evidence>
<feature type="transmembrane region" description="Helical" evidence="9">
    <location>
        <begin position="36"/>
        <end position="57"/>
    </location>
</feature>
<comment type="subcellular location">
    <subcellularLocation>
        <location evidence="1">Cell membrane</location>
        <topology evidence="1">Multi-pass membrane protein</topology>
    </subcellularLocation>
</comment>
<gene>
    <name evidence="10" type="ORF">EAH89_06550</name>
</gene>
<name>A0A502GE79_9PROT</name>
<dbReference type="Pfam" id="PF01032">
    <property type="entry name" value="FecCD"/>
    <property type="match status" value="1"/>
</dbReference>
<feature type="region of interest" description="Disordered" evidence="8">
    <location>
        <begin position="1"/>
        <end position="20"/>
    </location>
</feature>
<dbReference type="GO" id="GO:0022857">
    <property type="term" value="F:transmembrane transporter activity"/>
    <property type="evidence" value="ECO:0007669"/>
    <property type="project" value="InterPro"/>
</dbReference>
<feature type="transmembrane region" description="Helical" evidence="9">
    <location>
        <begin position="236"/>
        <end position="256"/>
    </location>
</feature>
<dbReference type="AlphaFoldDB" id="A0A502GE79"/>
<evidence type="ECO:0000313" key="11">
    <source>
        <dbReference type="Proteomes" id="UP000317078"/>
    </source>
</evidence>
<dbReference type="PANTHER" id="PTHR30472">
    <property type="entry name" value="FERRIC ENTEROBACTIN TRANSPORT SYSTEM PERMEASE PROTEIN"/>
    <property type="match status" value="1"/>
</dbReference>
<dbReference type="GO" id="GO:0033214">
    <property type="term" value="P:siderophore-iron import into cell"/>
    <property type="evidence" value="ECO:0007669"/>
    <property type="project" value="TreeGrafter"/>
</dbReference>
<dbReference type="InterPro" id="IPR000522">
    <property type="entry name" value="ABC_transptr_permease_BtuC"/>
</dbReference>
<keyword evidence="7 9" id="KW-0472">Membrane</keyword>
<evidence type="ECO:0000256" key="7">
    <source>
        <dbReference type="ARBA" id="ARBA00023136"/>
    </source>
</evidence>
<keyword evidence="11" id="KW-1185">Reference proteome</keyword>
<feature type="transmembrane region" description="Helical" evidence="9">
    <location>
        <begin position="91"/>
        <end position="109"/>
    </location>
</feature>
<evidence type="ECO:0000313" key="10">
    <source>
        <dbReference type="EMBL" id="TPG59013.1"/>
    </source>
</evidence>
<evidence type="ECO:0000256" key="4">
    <source>
        <dbReference type="ARBA" id="ARBA00022475"/>
    </source>
</evidence>
<feature type="transmembrane region" description="Helical" evidence="9">
    <location>
        <begin position="315"/>
        <end position="336"/>
    </location>
</feature>
<keyword evidence="3" id="KW-0813">Transport</keyword>
<comment type="similarity">
    <text evidence="2">Belongs to the binding-protein-dependent transport system permease family. FecCD subfamily.</text>
</comment>
<keyword evidence="4" id="KW-1003">Cell membrane</keyword>
<evidence type="ECO:0000256" key="3">
    <source>
        <dbReference type="ARBA" id="ARBA00022448"/>
    </source>
</evidence>
<organism evidence="10 11">
    <name type="scientific">Muricoccus nepalensis</name>
    <dbReference type="NCBI Taxonomy" id="1854500"/>
    <lineage>
        <taxon>Bacteria</taxon>
        <taxon>Pseudomonadati</taxon>
        <taxon>Pseudomonadota</taxon>
        <taxon>Alphaproteobacteria</taxon>
        <taxon>Acetobacterales</taxon>
        <taxon>Roseomonadaceae</taxon>
        <taxon>Muricoccus</taxon>
    </lineage>
</organism>
<sequence>MSSELGAVQGALPRPEAAGEEGAAVRDYRRSVTGRAVLLGALLLAGLAAMLADLAIGSGTLSPGEVMEGLLSPGTADPTVRVVLWELRMPITFTAALAGIALALAGTLMQTVLNNPLAEPFTLGISSAAGFGAALAIVFGSSILGPAADWLPPELFISANAFLFALATVVLVTLLARRTGMGVETVTLLGIAVHFAFSALLAVAQYMADVNQLQSLIFWLLGSLLKATWTKVAINAAILALVLPVLLARAWALTALRGFGDGAVVLGIRVERLRFAMLVAAALLAASATATIGVVGFVGLVAPHMARLLVGEDQRFSLVVTAACGLLVLVLASLASKLILPGAVLPIGMITSLLGLPVFLMQILHGQRRAVR</sequence>
<evidence type="ECO:0000256" key="9">
    <source>
        <dbReference type="SAM" id="Phobius"/>
    </source>
</evidence>
<feature type="transmembrane region" description="Helical" evidence="9">
    <location>
        <begin position="342"/>
        <end position="364"/>
    </location>
</feature>
<dbReference type="RefSeq" id="WP_140881997.1">
    <property type="nucleotide sequence ID" value="NZ_RCZP01000004.1"/>
</dbReference>
<dbReference type="InterPro" id="IPR037294">
    <property type="entry name" value="ABC_BtuC-like"/>
</dbReference>
<comment type="caution">
    <text evidence="10">The sequence shown here is derived from an EMBL/GenBank/DDBJ whole genome shotgun (WGS) entry which is preliminary data.</text>
</comment>
<evidence type="ECO:0000256" key="2">
    <source>
        <dbReference type="ARBA" id="ARBA00007935"/>
    </source>
</evidence>
<evidence type="ECO:0000256" key="6">
    <source>
        <dbReference type="ARBA" id="ARBA00022989"/>
    </source>
</evidence>
<feature type="transmembrane region" description="Helical" evidence="9">
    <location>
        <begin position="276"/>
        <end position="303"/>
    </location>
</feature>
<keyword evidence="6 9" id="KW-1133">Transmembrane helix</keyword>
<dbReference type="Gene3D" id="1.10.3470.10">
    <property type="entry name" value="ABC transporter involved in vitamin B12 uptake, BtuC"/>
    <property type="match status" value="1"/>
</dbReference>
<dbReference type="EMBL" id="RCZP01000004">
    <property type="protein sequence ID" value="TPG59013.1"/>
    <property type="molecule type" value="Genomic_DNA"/>
</dbReference>
<protein>
    <submittedName>
        <fullName evidence="10">Iron ABC transporter permease</fullName>
    </submittedName>
</protein>
<dbReference type="SUPFAM" id="SSF81345">
    <property type="entry name" value="ABC transporter involved in vitamin B12 uptake, BtuC"/>
    <property type="match status" value="1"/>
</dbReference>
<dbReference type="CDD" id="cd06550">
    <property type="entry name" value="TM_ABC_iron-siderophores_like"/>
    <property type="match status" value="1"/>
</dbReference>
<feature type="transmembrane region" description="Helical" evidence="9">
    <location>
        <begin position="155"/>
        <end position="176"/>
    </location>
</feature>
<dbReference type="OrthoDB" id="9811975at2"/>
<evidence type="ECO:0000256" key="1">
    <source>
        <dbReference type="ARBA" id="ARBA00004651"/>
    </source>
</evidence>
<dbReference type="Proteomes" id="UP000317078">
    <property type="component" value="Unassembled WGS sequence"/>
</dbReference>
<keyword evidence="5 9" id="KW-0812">Transmembrane</keyword>
<evidence type="ECO:0000256" key="5">
    <source>
        <dbReference type="ARBA" id="ARBA00022692"/>
    </source>
</evidence>
<feature type="transmembrane region" description="Helical" evidence="9">
    <location>
        <begin position="121"/>
        <end position="143"/>
    </location>
</feature>
<dbReference type="GO" id="GO:0005886">
    <property type="term" value="C:plasma membrane"/>
    <property type="evidence" value="ECO:0007669"/>
    <property type="project" value="UniProtKB-SubCell"/>
</dbReference>
<reference evidence="10 11" key="1">
    <citation type="journal article" date="2019" name="Environ. Microbiol.">
        <title>Species interactions and distinct microbial communities in high Arctic permafrost affected cryosols are associated with the CH4 and CO2 gas fluxes.</title>
        <authorList>
            <person name="Altshuler I."/>
            <person name="Hamel J."/>
            <person name="Turney S."/>
            <person name="Magnuson E."/>
            <person name="Levesque R."/>
            <person name="Greer C."/>
            <person name="Whyte L.G."/>
        </authorList>
    </citation>
    <scope>NUCLEOTIDE SEQUENCE [LARGE SCALE GENOMIC DNA]</scope>
    <source>
        <strain evidence="10 11">S9.3B</strain>
    </source>
</reference>